<dbReference type="EMBL" id="WRXO01000003">
    <property type="protein sequence ID" value="MVT41721.1"/>
    <property type="molecule type" value="Genomic_DNA"/>
</dbReference>
<dbReference type="AlphaFoldDB" id="A0A6N8JB05"/>
<evidence type="ECO:0000313" key="1">
    <source>
        <dbReference type="EMBL" id="MVT41721.1"/>
    </source>
</evidence>
<dbReference type="RefSeq" id="WP_157300348.1">
    <property type="nucleotide sequence ID" value="NZ_BAAAZB010000006.1"/>
</dbReference>
<protein>
    <submittedName>
        <fullName evidence="1">Uncharacterized protein</fullName>
    </submittedName>
</protein>
<reference evidence="1 2" key="1">
    <citation type="submission" date="2019-12" db="EMBL/GenBank/DDBJ databases">
        <title>The draft genomic sequence of strain Chitinophaga oryziterrae JCM 16595.</title>
        <authorList>
            <person name="Zhang X."/>
        </authorList>
    </citation>
    <scope>NUCLEOTIDE SEQUENCE [LARGE SCALE GENOMIC DNA]</scope>
    <source>
        <strain evidence="1 2">JCM 16595</strain>
    </source>
</reference>
<evidence type="ECO:0000313" key="2">
    <source>
        <dbReference type="Proteomes" id="UP000468388"/>
    </source>
</evidence>
<proteinExistence type="predicted"/>
<comment type="caution">
    <text evidence="1">The sequence shown here is derived from an EMBL/GenBank/DDBJ whole genome shotgun (WGS) entry which is preliminary data.</text>
</comment>
<gene>
    <name evidence="1" type="ORF">GO495_14120</name>
</gene>
<dbReference type="Proteomes" id="UP000468388">
    <property type="component" value="Unassembled WGS sequence"/>
</dbReference>
<dbReference type="PROSITE" id="PS51257">
    <property type="entry name" value="PROKAR_LIPOPROTEIN"/>
    <property type="match status" value="1"/>
</dbReference>
<keyword evidence="2" id="KW-1185">Reference proteome</keyword>
<name>A0A6N8JB05_9BACT</name>
<dbReference type="OrthoDB" id="645487at2"/>
<organism evidence="1 2">
    <name type="scientific">Chitinophaga oryziterrae</name>
    <dbReference type="NCBI Taxonomy" id="1031224"/>
    <lineage>
        <taxon>Bacteria</taxon>
        <taxon>Pseudomonadati</taxon>
        <taxon>Bacteroidota</taxon>
        <taxon>Chitinophagia</taxon>
        <taxon>Chitinophagales</taxon>
        <taxon>Chitinophagaceae</taxon>
        <taxon>Chitinophaga</taxon>
    </lineage>
</organism>
<sequence>MKRERITFSKAALLSVCLSVGIIFTISSCKKDDSTTTDTISDDDVSEVVSQSVSTQSGGLVTQSTAAASMTSDFNSARTGAKLTDQCGIMHDTTIAGASIAGAAITYSYNCSWNWLLSCNNLVPQTYVWNYAGKASYDAPRMSSNDSSKANITITGLGGDSTYYVFNQTYVRNGSQTSKINEKRSFTSVITITSADIRISKSTLKVISGTGTVSISGTVTGGKSFTRTGTITFLGNDKATLVLANGKSYTIEW</sequence>
<accession>A0A6N8JB05</accession>